<dbReference type="AlphaFoldDB" id="A0A8R7PVI3"/>
<dbReference type="InterPro" id="IPR026960">
    <property type="entry name" value="RVT-Znf"/>
</dbReference>
<proteinExistence type="predicted"/>
<evidence type="ECO:0000313" key="2">
    <source>
        <dbReference type="EnsemblPlants" id="TuG1812G0300003528.01.T01.cds364089"/>
    </source>
</evidence>
<reference evidence="2" key="2">
    <citation type="submission" date="2018-03" db="EMBL/GenBank/DDBJ databases">
        <title>The Triticum urartu genome reveals the dynamic nature of wheat genome evolution.</title>
        <authorList>
            <person name="Ling H."/>
            <person name="Ma B."/>
            <person name="Shi X."/>
            <person name="Liu H."/>
            <person name="Dong L."/>
            <person name="Sun H."/>
            <person name="Cao Y."/>
            <person name="Gao Q."/>
            <person name="Zheng S."/>
            <person name="Li Y."/>
            <person name="Yu Y."/>
            <person name="Du H."/>
            <person name="Qi M."/>
            <person name="Li Y."/>
            <person name="Yu H."/>
            <person name="Cui Y."/>
            <person name="Wang N."/>
            <person name="Chen C."/>
            <person name="Wu H."/>
            <person name="Zhao Y."/>
            <person name="Zhang J."/>
            <person name="Li Y."/>
            <person name="Zhou W."/>
            <person name="Zhang B."/>
            <person name="Hu W."/>
            <person name="Eijk M."/>
            <person name="Tang J."/>
            <person name="Witsenboer H."/>
            <person name="Zhao S."/>
            <person name="Li Z."/>
            <person name="Zhang A."/>
            <person name="Wang D."/>
            <person name="Liang C."/>
        </authorList>
    </citation>
    <scope>NUCLEOTIDE SEQUENCE [LARGE SCALE GENOMIC DNA]</scope>
    <source>
        <strain evidence="2">cv. G1812</strain>
    </source>
</reference>
<protein>
    <recommendedName>
        <fullName evidence="1">Reverse transcriptase zinc-binding domain-containing protein</fullName>
    </recommendedName>
</protein>
<accession>A0A8R7PVI3</accession>
<organism evidence="2 3">
    <name type="scientific">Triticum urartu</name>
    <name type="common">Red wild einkorn</name>
    <name type="synonym">Crithodium urartu</name>
    <dbReference type="NCBI Taxonomy" id="4572"/>
    <lineage>
        <taxon>Eukaryota</taxon>
        <taxon>Viridiplantae</taxon>
        <taxon>Streptophyta</taxon>
        <taxon>Embryophyta</taxon>
        <taxon>Tracheophyta</taxon>
        <taxon>Spermatophyta</taxon>
        <taxon>Magnoliopsida</taxon>
        <taxon>Liliopsida</taxon>
        <taxon>Poales</taxon>
        <taxon>Poaceae</taxon>
        <taxon>BOP clade</taxon>
        <taxon>Pooideae</taxon>
        <taxon>Triticodae</taxon>
        <taxon>Triticeae</taxon>
        <taxon>Triticinae</taxon>
        <taxon>Triticum</taxon>
    </lineage>
</organism>
<feature type="domain" description="Reverse transcriptase zinc-binding" evidence="1">
    <location>
        <begin position="2"/>
        <end position="66"/>
    </location>
</feature>
<reference evidence="3" key="1">
    <citation type="journal article" date="2013" name="Nature">
        <title>Draft genome of the wheat A-genome progenitor Triticum urartu.</title>
        <authorList>
            <person name="Ling H.Q."/>
            <person name="Zhao S."/>
            <person name="Liu D."/>
            <person name="Wang J."/>
            <person name="Sun H."/>
            <person name="Zhang C."/>
            <person name="Fan H."/>
            <person name="Li D."/>
            <person name="Dong L."/>
            <person name="Tao Y."/>
            <person name="Gao C."/>
            <person name="Wu H."/>
            <person name="Li Y."/>
            <person name="Cui Y."/>
            <person name="Guo X."/>
            <person name="Zheng S."/>
            <person name="Wang B."/>
            <person name="Yu K."/>
            <person name="Liang Q."/>
            <person name="Yang W."/>
            <person name="Lou X."/>
            <person name="Chen J."/>
            <person name="Feng M."/>
            <person name="Jian J."/>
            <person name="Zhang X."/>
            <person name="Luo G."/>
            <person name="Jiang Y."/>
            <person name="Liu J."/>
            <person name="Wang Z."/>
            <person name="Sha Y."/>
            <person name="Zhang B."/>
            <person name="Wu H."/>
            <person name="Tang D."/>
            <person name="Shen Q."/>
            <person name="Xue P."/>
            <person name="Zou S."/>
            <person name="Wang X."/>
            <person name="Liu X."/>
            <person name="Wang F."/>
            <person name="Yang Y."/>
            <person name="An X."/>
            <person name="Dong Z."/>
            <person name="Zhang K."/>
            <person name="Zhang X."/>
            <person name="Luo M.C."/>
            <person name="Dvorak J."/>
            <person name="Tong Y."/>
            <person name="Wang J."/>
            <person name="Yang H."/>
            <person name="Li Z."/>
            <person name="Wang D."/>
            <person name="Zhang A."/>
            <person name="Wang J."/>
        </authorList>
    </citation>
    <scope>NUCLEOTIDE SEQUENCE</scope>
    <source>
        <strain evidence="3">cv. G1812</strain>
    </source>
</reference>
<dbReference type="Proteomes" id="UP000015106">
    <property type="component" value="Chromosome 3"/>
</dbReference>
<evidence type="ECO:0000259" key="1">
    <source>
        <dbReference type="Pfam" id="PF13966"/>
    </source>
</evidence>
<reference evidence="2" key="3">
    <citation type="submission" date="2022-06" db="UniProtKB">
        <authorList>
            <consortium name="EnsemblPlants"/>
        </authorList>
    </citation>
    <scope>IDENTIFICATION</scope>
</reference>
<dbReference type="Pfam" id="PF13966">
    <property type="entry name" value="zf-RVT"/>
    <property type="match status" value="1"/>
</dbReference>
<evidence type="ECO:0000313" key="3">
    <source>
        <dbReference type="Proteomes" id="UP000015106"/>
    </source>
</evidence>
<sequence length="94" mass="11443">MSTIWKNWAPQKCKFFSWLITQNRVWTADCLAKRGWPNCGNCPLCNQVPELAMHLLFQCRLSIRVWSMVRDWLQLEELYPNNWQGFEDVESWWY</sequence>
<dbReference type="EnsemblPlants" id="TuG1812G0300003528.01.T01">
    <property type="protein sequence ID" value="TuG1812G0300003528.01.T01.cds364089"/>
    <property type="gene ID" value="TuG1812G0300003528.01"/>
</dbReference>
<name>A0A8R7PVI3_TRIUA</name>
<dbReference type="Gramene" id="TuG1812G0300003528.01.T01">
    <property type="protein sequence ID" value="TuG1812G0300003528.01.T01.cds364089"/>
    <property type="gene ID" value="TuG1812G0300003528.01"/>
</dbReference>
<keyword evidence="3" id="KW-1185">Reference proteome</keyword>